<reference evidence="1 2" key="1">
    <citation type="submission" date="2023-03" db="EMBL/GenBank/DDBJ databases">
        <title>YIM 133296 draft genome.</title>
        <authorList>
            <person name="Xiong L."/>
        </authorList>
    </citation>
    <scope>NUCLEOTIDE SEQUENCE [LARGE SCALE GENOMIC DNA]</scope>
    <source>
        <strain evidence="1 2">YIM 133296</strain>
    </source>
</reference>
<comment type="caution">
    <text evidence="1">The sequence shown here is derived from an EMBL/GenBank/DDBJ whole genome shotgun (WGS) entry which is preliminary data.</text>
</comment>
<dbReference type="Proteomes" id="UP001528912">
    <property type="component" value="Unassembled WGS sequence"/>
</dbReference>
<dbReference type="SUPFAM" id="SSF52317">
    <property type="entry name" value="Class I glutamine amidotransferase-like"/>
    <property type="match status" value="1"/>
</dbReference>
<dbReference type="RefSeq" id="WP_277191559.1">
    <property type="nucleotide sequence ID" value="NZ_JAROAV010000023.1"/>
</dbReference>
<accession>A0ABT6C782</accession>
<sequence length="313" mass="33447">MSGTPPVTLLGPQRRPTLPGVVESLSLTGLFAIVTAGWQEREKDDAELSSYLGGESVNLALWHRLQDVLDRDPEFAEAFRARRAMLDEMQDLYLMGVGHAMDALLSLYERRSATASLVSRAITDAEEVLRDLDDRHRRRIASVHGAFYDRVVPHERPLVRQHRDEVTVALSGASAAVVAGGHVAALLDAMHLFNVAPLLGSRPVIAWSAGAMALTERVVLFNDRAPHGPAVPEVYDAGLGLVPGVVALPSARKRLLVANGPRMATLARRFAPSACVPLDPGAVVSLSSDRSLPAGTLVVREDGVVGPSGGSDD</sequence>
<dbReference type="InterPro" id="IPR029062">
    <property type="entry name" value="Class_I_gatase-like"/>
</dbReference>
<keyword evidence="2" id="KW-1185">Reference proteome</keyword>
<proteinExistence type="predicted"/>
<name>A0ABT6C782_9MICO</name>
<protein>
    <submittedName>
        <fullName evidence="1">Uncharacterized protein</fullName>
    </submittedName>
</protein>
<evidence type="ECO:0000313" key="2">
    <source>
        <dbReference type="Proteomes" id="UP001528912"/>
    </source>
</evidence>
<gene>
    <name evidence="1" type="ORF">P4R38_06740</name>
</gene>
<evidence type="ECO:0000313" key="1">
    <source>
        <dbReference type="EMBL" id="MDF8263934.1"/>
    </source>
</evidence>
<organism evidence="1 2">
    <name type="scientific">Luteipulveratus flavus</name>
    <dbReference type="NCBI Taxonomy" id="3031728"/>
    <lineage>
        <taxon>Bacteria</taxon>
        <taxon>Bacillati</taxon>
        <taxon>Actinomycetota</taxon>
        <taxon>Actinomycetes</taxon>
        <taxon>Micrococcales</taxon>
        <taxon>Dermacoccaceae</taxon>
        <taxon>Luteipulveratus</taxon>
    </lineage>
</organism>
<dbReference type="Gene3D" id="3.40.50.880">
    <property type="match status" value="1"/>
</dbReference>
<dbReference type="EMBL" id="JAROAV010000023">
    <property type="protein sequence ID" value="MDF8263934.1"/>
    <property type="molecule type" value="Genomic_DNA"/>
</dbReference>